<gene>
    <name evidence="1" type="ORF">H8K32_00200</name>
</gene>
<evidence type="ECO:0008006" key="3">
    <source>
        <dbReference type="Google" id="ProtNLM"/>
    </source>
</evidence>
<dbReference type="EMBL" id="JACOFV010000001">
    <property type="protein sequence ID" value="MBC3860507.1"/>
    <property type="molecule type" value="Genomic_DNA"/>
</dbReference>
<comment type="caution">
    <text evidence="1">The sequence shown here is derived from an EMBL/GenBank/DDBJ whole genome shotgun (WGS) entry which is preliminary data.</text>
</comment>
<dbReference type="RefSeq" id="WP_186910454.1">
    <property type="nucleotide sequence ID" value="NZ_JACOFV010000001.1"/>
</dbReference>
<proteinExistence type="predicted"/>
<protein>
    <recommendedName>
        <fullName evidence="3">DUF2846 domain-containing protein</fullName>
    </recommendedName>
</protein>
<sequence>MKLIVSRDSGYADSLRAYAVLIDGVKIGEIRNAETKEFSIEPGRHNISAKIDWCRTSALDFTAKEGEQLSFVVSSNLRGLRLLLIFWYAIVARSKYLRIEQEFSSSLTTDMQVRQLA</sequence>
<name>A0A923HF86_9BURK</name>
<evidence type="ECO:0000313" key="1">
    <source>
        <dbReference type="EMBL" id="MBC3860507.1"/>
    </source>
</evidence>
<dbReference type="Proteomes" id="UP000634011">
    <property type="component" value="Unassembled WGS sequence"/>
</dbReference>
<reference evidence="1" key="1">
    <citation type="submission" date="2020-08" db="EMBL/GenBank/DDBJ databases">
        <title>Novel species isolated from subtropical streams in China.</title>
        <authorList>
            <person name="Lu H."/>
        </authorList>
    </citation>
    <scope>NUCLEOTIDE SEQUENCE</scope>
    <source>
        <strain evidence="1">KACC 12607</strain>
    </source>
</reference>
<organism evidence="1 2">
    <name type="scientific">Undibacterium jejuense</name>
    <dbReference type="NCBI Taxonomy" id="1344949"/>
    <lineage>
        <taxon>Bacteria</taxon>
        <taxon>Pseudomonadati</taxon>
        <taxon>Pseudomonadota</taxon>
        <taxon>Betaproteobacteria</taxon>
        <taxon>Burkholderiales</taxon>
        <taxon>Oxalobacteraceae</taxon>
        <taxon>Undibacterium</taxon>
    </lineage>
</organism>
<dbReference type="AlphaFoldDB" id="A0A923HF86"/>
<evidence type="ECO:0000313" key="2">
    <source>
        <dbReference type="Proteomes" id="UP000634011"/>
    </source>
</evidence>
<keyword evidence="2" id="KW-1185">Reference proteome</keyword>
<accession>A0A923HF86</accession>